<dbReference type="Pfam" id="PF05837">
    <property type="entry name" value="CENP-H"/>
    <property type="match status" value="1"/>
</dbReference>
<dbReference type="GO" id="GO:0043515">
    <property type="term" value="F:kinetochore binding"/>
    <property type="evidence" value="ECO:0007669"/>
    <property type="project" value="TreeGrafter"/>
</dbReference>
<keyword evidence="6" id="KW-0137">Centromere</keyword>
<dbReference type="VEuPathDB" id="FungiDB:I7I51_01906"/>
<feature type="coiled-coil region" evidence="8">
    <location>
        <begin position="37"/>
        <end position="94"/>
    </location>
</feature>
<evidence type="ECO:0000256" key="3">
    <source>
        <dbReference type="ARBA" id="ARBA00022454"/>
    </source>
</evidence>
<dbReference type="EMBL" id="CP069114">
    <property type="protein sequence ID" value="QSS64832.1"/>
    <property type="molecule type" value="Genomic_DNA"/>
</dbReference>
<dbReference type="PANTHER" id="PTHR48122:SF1">
    <property type="entry name" value="CENTROMERE PROTEIN H"/>
    <property type="match status" value="1"/>
</dbReference>
<dbReference type="PANTHER" id="PTHR48122">
    <property type="entry name" value="CENTROMERE PROTEIN H"/>
    <property type="match status" value="1"/>
</dbReference>
<comment type="similarity">
    <text evidence="7">Belongs to the CENP-H/MCM16 family.</text>
</comment>
<dbReference type="GO" id="GO:0005634">
    <property type="term" value="C:nucleus"/>
    <property type="evidence" value="ECO:0007669"/>
    <property type="project" value="UniProtKB-SubCell"/>
</dbReference>
<sequence length="253" mass="27877">MAPGNGLAAGSHSQLDPYEAALLELAQTSNTREVLSLSRKELQVLELYDRIQEQELETALLSQDYSEPRPDDDDDDLEAQLEAAERELLEARSTYSVRRKAIETILMTDPSIQSVHSITDSPAERALLPLINRRDLLSLIYVNLSRAHASCTQSLSNTKVDSMQGTAKTQESVQTLLGLTSVEKSRREAITDPALISQLEAQEKETKAERASWVTMKRVVSALIVASGIDWAADEGLHDLVVDDEDDDVSDGT</sequence>
<evidence type="ECO:0000256" key="5">
    <source>
        <dbReference type="ARBA" id="ARBA00023242"/>
    </source>
</evidence>
<organism evidence="10 11">
    <name type="scientific">Ajellomyces capsulatus</name>
    <name type="common">Darling's disease fungus</name>
    <name type="synonym">Histoplasma capsulatum</name>
    <dbReference type="NCBI Taxonomy" id="5037"/>
    <lineage>
        <taxon>Eukaryota</taxon>
        <taxon>Fungi</taxon>
        <taxon>Dikarya</taxon>
        <taxon>Ascomycota</taxon>
        <taxon>Pezizomycotina</taxon>
        <taxon>Eurotiomycetes</taxon>
        <taxon>Eurotiomycetidae</taxon>
        <taxon>Onygenales</taxon>
        <taxon>Ajellomycetaceae</taxon>
        <taxon>Histoplasma</taxon>
    </lineage>
</organism>
<evidence type="ECO:0000256" key="4">
    <source>
        <dbReference type="ARBA" id="ARBA00022838"/>
    </source>
</evidence>
<dbReference type="GO" id="GO:0007052">
    <property type="term" value="P:mitotic spindle organization"/>
    <property type="evidence" value="ECO:0007669"/>
    <property type="project" value="TreeGrafter"/>
</dbReference>
<proteinExistence type="inferred from homology"/>
<name>A0A8A1MJU5_AJECA</name>
<dbReference type="OrthoDB" id="2274804at2759"/>
<evidence type="ECO:0000256" key="6">
    <source>
        <dbReference type="ARBA" id="ARBA00023328"/>
    </source>
</evidence>
<keyword evidence="3" id="KW-0158">Chromosome</keyword>
<feature type="domain" description="Centromere protein H C-terminal" evidence="9">
    <location>
        <begin position="43"/>
        <end position="245"/>
    </location>
</feature>
<gene>
    <name evidence="10" type="ORF">I7I51_01906</name>
</gene>
<keyword evidence="4" id="KW-0995">Kinetochore</keyword>
<evidence type="ECO:0000259" key="9">
    <source>
        <dbReference type="Pfam" id="PF05837"/>
    </source>
</evidence>
<evidence type="ECO:0000256" key="1">
    <source>
        <dbReference type="ARBA" id="ARBA00004123"/>
    </source>
</evidence>
<evidence type="ECO:0000313" key="11">
    <source>
        <dbReference type="Proteomes" id="UP000663671"/>
    </source>
</evidence>
<dbReference type="AlphaFoldDB" id="A0A8A1MJU5"/>
<keyword evidence="5" id="KW-0539">Nucleus</keyword>
<evidence type="ECO:0000313" key="10">
    <source>
        <dbReference type="EMBL" id="QSS64832.1"/>
    </source>
</evidence>
<evidence type="ECO:0000256" key="2">
    <source>
        <dbReference type="ARBA" id="ARBA00004629"/>
    </source>
</evidence>
<protein>
    <submittedName>
        <fullName evidence="10">CENP-H superfamily domain-containing protein</fullName>
    </submittedName>
</protein>
<dbReference type="GO" id="GO:0007059">
    <property type="term" value="P:chromosome segregation"/>
    <property type="evidence" value="ECO:0007669"/>
    <property type="project" value="TreeGrafter"/>
</dbReference>
<dbReference type="InterPro" id="IPR008426">
    <property type="entry name" value="CENP-H_C"/>
</dbReference>
<comment type="subcellular location">
    <subcellularLocation>
        <location evidence="2">Chromosome</location>
        <location evidence="2">Centromere</location>
        <location evidence="2">Kinetochore</location>
    </subcellularLocation>
    <subcellularLocation>
        <location evidence="1">Nucleus</location>
    </subcellularLocation>
</comment>
<accession>A0A8A1MJU5</accession>
<dbReference type="GO" id="GO:0051382">
    <property type="term" value="P:kinetochore assembly"/>
    <property type="evidence" value="ECO:0007669"/>
    <property type="project" value="InterPro"/>
</dbReference>
<evidence type="ECO:0000256" key="7">
    <source>
        <dbReference type="ARBA" id="ARBA00025735"/>
    </source>
</evidence>
<reference evidence="10" key="1">
    <citation type="submission" date="2021-01" db="EMBL/GenBank/DDBJ databases">
        <title>Chromosome-level genome assembly of a human fungal pathogen reveals clustering of transcriptionally co-regulated genes.</title>
        <authorList>
            <person name="Voorhies M."/>
            <person name="Cohen S."/>
            <person name="Shea T.P."/>
            <person name="Petrus S."/>
            <person name="Munoz J.F."/>
            <person name="Poplawski S."/>
            <person name="Goldman W.E."/>
            <person name="Michael T."/>
            <person name="Cuomo C.A."/>
            <person name="Sil A."/>
            <person name="Beyhan S."/>
        </authorList>
    </citation>
    <scope>NUCLEOTIDE SEQUENCE</scope>
    <source>
        <strain evidence="10">WU24</strain>
    </source>
</reference>
<dbReference type="GO" id="GO:0000776">
    <property type="term" value="C:kinetochore"/>
    <property type="evidence" value="ECO:0007669"/>
    <property type="project" value="UniProtKB-KW"/>
</dbReference>
<dbReference type="InterPro" id="IPR040034">
    <property type="entry name" value="CENP-H"/>
</dbReference>
<evidence type="ECO:0000256" key="8">
    <source>
        <dbReference type="SAM" id="Coils"/>
    </source>
</evidence>
<keyword evidence="8" id="KW-0175">Coiled coil</keyword>
<dbReference type="Proteomes" id="UP000663671">
    <property type="component" value="Chromosome 1"/>
</dbReference>